<dbReference type="Proteomes" id="UP000251923">
    <property type="component" value="Unassembled WGS sequence"/>
</dbReference>
<dbReference type="InterPro" id="IPR014036">
    <property type="entry name" value="DeoR-like_C"/>
</dbReference>
<dbReference type="Pfam" id="PF08220">
    <property type="entry name" value="HTH_DeoR"/>
    <property type="match status" value="1"/>
</dbReference>
<comment type="caution">
    <text evidence="1">The sequence shown here is derived from an EMBL/GenBank/DDBJ whole genome shotgun (WGS) entry which is preliminary data.</text>
</comment>
<dbReference type="PRINTS" id="PR00037">
    <property type="entry name" value="HTHLACR"/>
</dbReference>
<dbReference type="InterPro" id="IPR036388">
    <property type="entry name" value="WH-like_DNA-bd_sf"/>
</dbReference>
<reference evidence="1 2" key="1">
    <citation type="submission" date="2018-04" db="EMBL/GenBank/DDBJ databases">
        <title>Aerococcus urinae genomes.</title>
        <authorList>
            <person name="Hilt E."/>
            <person name="Gilbert N.M."/>
            <person name="Thomas-White K."/>
            <person name="Putonti C."/>
            <person name="Lewis A.L."/>
            <person name="Visck K.L."/>
            <person name="Wolfe A.J."/>
        </authorList>
    </citation>
    <scope>NUCLEOTIDE SEQUENCE [LARGE SCALE GENOMIC DNA]</scope>
    <source>
        <strain evidence="1 2">UMB7480</strain>
    </source>
</reference>
<dbReference type="GeneID" id="86971102"/>
<dbReference type="InterPro" id="IPR001034">
    <property type="entry name" value="DeoR_HTH"/>
</dbReference>
<organism evidence="1 2">
    <name type="scientific">Aerococcus urinae</name>
    <dbReference type="NCBI Taxonomy" id="1376"/>
    <lineage>
        <taxon>Bacteria</taxon>
        <taxon>Bacillati</taxon>
        <taxon>Bacillota</taxon>
        <taxon>Bacilli</taxon>
        <taxon>Lactobacillales</taxon>
        <taxon>Aerococcaceae</taxon>
        <taxon>Aerococcus</taxon>
    </lineage>
</organism>
<dbReference type="InterPro" id="IPR018356">
    <property type="entry name" value="Tscrpt_reg_HTH_DeoR_CS"/>
</dbReference>
<evidence type="ECO:0000313" key="2">
    <source>
        <dbReference type="Proteomes" id="UP000251923"/>
    </source>
</evidence>
<dbReference type="InterPro" id="IPR036390">
    <property type="entry name" value="WH_DNA-bd_sf"/>
</dbReference>
<proteinExistence type="predicted"/>
<accession>A0A178HDY0</accession>
<dbReference type="InterPro" id="IPR050313">
    <property type="entry name" value="Carb_Metab_HTH_regulators"/>
</dbReference>
<dbReference type="EMBL" id="QMHM01000030">
    <property type="protein sequence ID" value="RAV77270.1"/>
    <property type="molecule type" value="Genomic_DNA"/>
</dbReference>
<dbReference type="PROSITE" id="PS00894">
    <property type="entry name" value="HTH_DEOR_1"/>
    <property type="match status" value="1"/>
</dbReference>
<dbReference type="SMART" id="SM00420">
    <property type="entry name" value="HTH_DEOR"/>
    <property type="match status" value="1"/>
</dbReference>
<dbReference type="SUPFAM" id="SSF100950">
    <property type="entry name" value="NagB/RpiA/CoA transferase-like"/>
    <property type="match status" value="1"/>
</dbReference>
<dbReference type="AlphaFoldDB" id="A0A178HDY0"/>
<dbReference type="PROSITE" id="PS51000">
    <property type="entry name" value="HTH_DEOR_2"/>
    <property type="match status" value="1"/>
</dbReference>
<name>A0A178HDY0_9LACT</name>
<dbReference type="Gene3D" id="3.40.50.1360">
    <property type="match status" value="1"/>
</dbReference>
<dbReference type="SMART" id="SM01134">
    <property type="entry name" value="DeoRC"/>
    <property type="match status" value="1"/>
</dbReference>
<sequence length="246" mass="27479">MLTEERQKYIMEALTKVPILNLQDVSKQLSVSESTIRRDFDSLEKAGKLERIHGGAKRVQQRNVEASLSEKSQVNVLEKQLIGKLAGEMVADHDTIYLDSGTTTIEMIPWIINKEIIVVTNGLEVAQALYQSQIHTIVVGGEIKESTGTLIGGIALSQVQSFNFDKAFIGMNGIDLDTGYTTPDIEEAQIKKAAIDHSRYRYILADASKFDQSTFCHVCDLDQAILLTNESNSKYENYMKIMEVSQ</sequence>
<dbReference type="InterPro" id="IPR037171">
    <property type="entry name" value="NagB/RpiA_transferase-like"/>
</dbReference>
<protein>
    <submittedName>
        <fullName evidence="1">DeoR/GlpR transcriptional regulator</fullName>
    </submittedName>
</protein>
<dbReference type="SUPFAM" id="SSF46785">
    <property type="entry name" value="Winged helix' DNA-binding domain"/>
    <property type="match status" value="1"/>
</dbReference>
<evidence type="ECO:0000313" key="1">
    <source>
        <dbReference type="EMBL" id="RAV77270.1"/>
    </source>
</evidence>
<dbReference type="GO" id="GO:0003700">
    <property type="term" value="F:DNA-binding transcription factor activity"/>
    <property type="evidence" value="ECO:0007669"/>
    <property type="project" value="InterPro"/>
</dbReference>
<gene>
    <name evidence="1" type="ORF">DBT54_09330</name>
</gene>
<dbReference type="Pfam" id="PF00455">
    <property type="entry name" value="DeoRC"/>
    <property type="match status" value="1"/>
</dbReference>
<dbReference type="PANTHER" id="PTHR30363:SF56">
    <property type="entry name" value="TRANSCRIPTIONAL REGULATOR, DEOR FAMILY"/>
    <property type="match status" value="1"/>
</dbReference>
<dbReference type="Gene3D" id="1.10.10.10">
    <property type="entry name" value="Winged helix-like DNA-binding domain superfamily/Winged helix DNA-binding domain"/>
    <property type="match status" value="1"/>
</dbReference>
<dbReference type="RefSeq" id="WP_064293528.1">
    <property type="nucleotide sequence ID" value="NZ_JASODG010000009.1"/>
</dbReference>
<dbReference type="PANTHER" id="PTHR30363">
    <property type="entry name" value="HTH-TYPE TRANSCRIPTIONAL REGULATOR SRLR-RELATED"/>
    <property type="match status" value="1"/>
</dbReference>